<evidence type="ECO:0000256" key="1">
    <source>
        <dbReference type="ARBA" id="ARBA00010876"/>
    </source>
</evidence>
<name>A0A645IK50_9ZZZZ</name>
<dbReference type="EMBL" id="VSSQ01116424">
    <property type="protein sequence ID" value="MPN51376.1"/>
    <property type="molecule type" value="Genomic_DNA"/>
</dbReference>
<organism evidence="3">
    <name type="scientific">bioreactor metagenome</name>
    <dbReference type="NCBI Taxonomy" id="1076179"/>
    <lineage>
        <taxon>unclassified sequences</taxon>
        <taxon>metagenomes</taxon>
        <taxon>ecological metagenomes</taxon>
    </lineage>
</organism>
<dbReference type="PANTHER" id="PTHR21600">
    <property type="entry name" value="MITOCHONDRIAL RNA PSEUDOURIDINE SYNTHASE"/>
    <property type="match status" value="1"/>
</dbReference>
<dbReference type="PANTHER" id="PTHR21600:SF44">
    <property type="entry name" value="RIBOSOMAL LARGE SUBUNIT PSEUDOURIDINE SYNTHASE D"/>
    <property type="match status" value="1"/>
</dbReference>
<dbReference type="AlphaFoldDB" id="A0A645IK50"/>
<evidence type="ECO:0000313" key="3">
    <source>
        <dbReference type="EMBL" id="MPN51376.1"/>
    </source>
</evidence>
<dbReference type="GO" id="GO:0000455">
    <property type="term" value="P:enzyme-directed rRNA pseudouridine synthesis"/>
    <property type="evidence" value="ECO:0007669"/>
    <property type="project" value="TreeGrafter"/>
</dbReference>
<dbReference type="GO" id="GO:0160140">
    <property type="term" value="F:23S rRNA pseudouridine(1911/1915/1917) synthase activity"/>
    <property type="evidence" value="ECO:0007669"/>
    <property type="project" value="UniProtKB-EC"/>
</dbReference>
<evidence type="ECO:0000259" key="2">
    <source>
        <dbReference type="Pfam" id="PF00849"/>
    </source>
</evidence>
<sequence length="102" mass="11611">MMYSSSKPGDGLEAITHYKLLLASPHFSLLEIRLETGRKNQIRVHMKDIGHSIIGDKKYGSTVNPIGRLGLHAHLLAFRHPVTGELMRFETEIPKNFTRLFK</sequence>
<dbReference type="SUPFAM" id="SSF55120">
    <property type="entry name" value="Pseudouridine synthase"/>
    <property type="match status" value="1"/>
</dbReference>
<dbReference type="Pfam" id="PF00849">
    <property type="entry name" value="PseudoU_synth_2"/>
    <property type="match status" value="1"/>
</dbReference>
<dbReference type="EC" id="5.4.99.23" evidence="3"/>
<protein>
    <submittedName>
        <fullName evidence="3">Ribosomal large subunit pseudouridine synthase D</fullName>
        <ecNumber evidence="3">5.4.99.23</ecNumber>
    </submittedName>
</protein>
<dbReference type="InterPro" id="IPR050188">
    <property type="entry name" value="RluA_PseudoU_synthase"/>
</dbReference>
<accession>A0A645IK50</accession>
<feature type="domain" description="Pseudouridine synthase RsuA/RluA-like" evidence="2">
    <location>
        <begin position="9"/>
        <end position="47"/>
    </location>
</feature>
<keyword evidence="3" id="KW-0413">Isomerase</keyword>
<comment type="similarity">
    <text evidence="1">Belongs to the pseudouridine synthase RluA family.</text>
</comment>
<dbReference type="GO" id="GO:0003723">
    <property type="term" value="F:RNA binding"/>
    <property type="evidence" value="ECO:0007669"/>
    <property type="project" value="InterPro"/>
</dbReference>
<comment type="caution">
    <text evidence="3">The sequence shown here is derived from an EMBL/GenBank/DDBJ whole genome shotgun (WGS) entry which is preliminary data.</text>
</comment>
<proteinExistence type="inferred from homology"/>
<dbReference type="InterPro" id="IPR020103">
    <property type="entry name" value="PsdUridine_synth_cat_dom_sf"/>
</dbReference>
<reference evidence="3" key="1">
    <citation type="submission" date="2019-08" db="EMBL/GenBank/DDBJ databases">
        <authorList>
            <person name="Kucharzyk K."/>
            <person name="Murdoch R.W."/>
            <person name="Higgins S."/>
            <person name="Loffler F."/>
        </authorList>
    </citation>
    <scope>NUCLEOTIDE SEQUENCE</scope>
</reference>
<gene>
    <name evidence="3" type="primary">rluD_55</name>
    <name evidence="3" type="ORF">SDC9_199020</name>
</gene>
<dbReference type="Gene3D" id="3.30.2350.10">
    <property type="entry name" value="Pseudouridine synthase"/>
    <property type="match status" value="1"/>
</dbReference>
<dbReference type="InterPro" id="IPR006145">
    <property type="entry name" value="PsdUridine_synth_RsuA/RluA"/>
</dbReference>
<dbReference type="CDD" id="cd02869">
    <property type="entry name" value="PseudoU_synth_RluA_like"/>
    <property type="match status" value="1"/>
</dbReference>